<dbReference type="Proteomes" id="UP000663868">
    <property type="component" value="Unassembled WGS sequence"/>
</dbReference>
<feature type="non-terminal residue" evidence="2">
    <location>
        <position position="1"/>
    </location>
</feature>
<evidence type="ECO:0000313" key="3">
    <source>
        <dbReference type="Proteomes" id="UP000663868"/>
    </source>
</evidence>
<dbReference type="Pfam" id="PF01436">
    <property type="entry name" value="NHL"/>
    <property type="match status" value="1"/>
</dbReference>
<protein>
    <submittedName>
        <fullName evidence="2">Uncharacterized protein</fullName>
    </submittedName>
</protein>
<accession>A0A820GSI4</accession>
<comment type="caution">
    <text evidence="2">The sequence shown here is derived from an EMBL/GenBank/DDBJ whole genome shotgun (WGS) entry which is preliminary data.</text>
</comment>
<organism evidence="2 3">
    <name type="scientific">Adineta steineri</name>
    <dbReference type="NCBI Taxonomy" id="433720"/>
    <lineage>
        <taxon>Eukaryota</taxon>
        <taxon>Metazoa</taxon>
        <taxon>Spiralia</taxon>
        <taxon>Gnathifera</taxon>
        <taxon>Rotifera</taxon>
        <taxon>Eurotatoria</taxon>
        <taxon>Bdelloidea</taxon>
        <taxon>Adinetida</taxon>
        <taxon>Adinetidae</taxon>
        <taxon>Adineta</taxon>
    </lineage>
</organism>
<dbReference type="Gene3D" id="2.120.10.30">
    <property type="entry name" value="TolB, C-terminal domain"/>
    <property type="match status" value="1"/>
</dbReference>
<evidence type="ECO:0000256" key="1">
    <source>
        <dbReference type="ARBA" id="ARBA00022737"/>
    </source>
</evidence>
<gene>
    <name evidence="2" type="ORF">KXQ929_LOCUS44631</name>
</gene>
<dbReference type="EMBL" id="CAJOBB010013011">
    <property type="protein sequence ID" value="CAF4284459.1"/>
    <property type="molecule type" value="Genomic_DNA"/>
</dbReference>
<dbReference type="SUPFAM" id="SSF63829">
    <property type="entry name" value="Calcium-dependent phosphotriesterase"/>
    <property type="match status" value="1"/>
</dbReference>
<proteinExistence type="predicted"/>
<dbReference type="InterPro" id="IPR011042">
    <property type="entry name" value="6-blade_b-propeller_TolB-like"/>
</dbReference>
<dbReference type="AlphaFoldDB" id="A0A820GSI4"/>
<name>A0A820GSI4_9BILA</name>
<evidence type="ECO:0000313" key="2">
    <source>
        <dbReference type="EMBL" id="CAF4284459.1"/>
    </source>
</evidence>
<keyword evidence="1" id="KW-0677">Repeat</keyword>
<reference evidence="2" key="1">
    <citation type="submission" date="2021-02" db="EMBL/GenBank/DDBJ databases">
        <authorList>
            <person name="Nowell W R."/>
        </authorList>
    </citation>
    <scope>NUCLEOTIDE SEQUENCE</scope>
</reference>
<dbReference type="InterPro" id="IPR001258">
    <property type="entry name" value="NHL_repeat"/>
</dbReference>
<sequence>ADLWNHRVMCWCEGKEEGETVVGGNGRGNQPNQLNHPRGLSFDDERNLCVADLANHRIGKFEIIE</sequence>